<evidence type="ECO:0000313" key="3">
    <source>
        <dbReference type="Proteomes" id="UP000799777"/>
    </source>
</evidence>
<feature type="region of interest" description="Disordered" evidence="1">
    <location>
        <begin position="11"/>
        <end position="31"/>
    </location>
</feature>
<dbReference type="Proteomes" id="UP000799777">
    <property type="component" value="Unassembled WGS sequence"/>
</dbReference>
<dbReference type="EMBL" id="ML978239">
    <property type="protein sequence ID" value="KAF2026646.1"/>
    <property type="molecule type" value="Genomic_DNA"/>
</dbReference>
<keyword evidence="3" id="KW-1185">Reference proteome</keyword>
<evidence type="ECO:0000313" key="2">
    <source>
        <dbReference type="EMBL" id="KAF2026646.1"/>
    </source>
</evidence>
<dbReference type="OrthoDB" id="5337308at2759"/>
<reference evidence="2" key="1">
    <citation type="journal article" date="2020" name="Stud. Mycol.">
        <title>101 Dothideomycetes genomes: a test case for predicting lifestyles and emergence of pathogens.</title>
        <authorList>
            <person name="Haridas S."/>
            <person name="Albert R."/>
            <person name="Binder M."/>
            <person name="Bloem J."/>
            <person name="Labutti K."/>
            <person name="Salamov A."/>
            <person name="Andreopoulos B."/>
            <person name="Baker S."/>
            <person name="Barry K."/>
            <person name="Bills G."/>
            <person name="Bluhm B."/>
            <person name="Cannon C."/>
            <person name="Castanera R."/>
            <person name="Culley D."/>
            <person name="Daum C."/>
            <person name="Ezra D."/>
            <person name="Gonzalez J."/>
            <person name="Henrissat B."/>
            <person name="Kuo A."/>
            <person name="Liang C."/>
            <person name="Lipzen A."/>
            <person name="Lutzoni F."/>
            <person name="Magnuson J."/>
            <person name="Mondo S."/>
            <person name="Nolan M."/>
            <person name="Ohm R."/>
            <person name="Pangilinan J."/>
            <person name="Park H.-J."/>
            <person name="Ramirez L."/>
            <person name="Alfaro M."/>
            <person name="Sun H."/>
            <person name="Tritt A."/>
            <person name="Yoshinaga Y."/>
            <person name="Zwiers L.-H."/>
            <person name="Turgeon B."/>
            <person name="Goodwin S."/>
            <person name="Spatafora J."/>
            <person name="Crous P."/>
            <person name="Grigoriev I."/>
        </authorList>
    </citation>
    <scope>NUCLEOTIDE SEQUENCE</scope>
    <source>
        <strain evidence="2">CBS 110217</strain>
    </source>
</reference>
<protein>
    <submittedName>
        <fullName evidence="2">Uncharacterized protein</fullName>
    </submittedName>
</protein>
<proteinExistence type="predicted"/>
<evidence type="ECO:0000256" key="1">
    <source>
        <dbReference type="SAM" id="MobiDB-lite"/>
    </source>
</evidence>
<organism evidence="2 3">
    <name type="scientific">Setomelanomma holmii</name>
    <dbReference type="NCBI Taxonomy" id="210430"/>
    <lineage>
        <taxon>Eukaryota</taxon>
        <taxon>Fungi</taxon>
        <taxon>Dikarya</taxon>
        <taxon>Ascomycota</taxon>
        <taxon>Pezizomycotina</taxon>
        <taxon>Dothideomycetes</taxon>
        <taxon>Pleosporomycetidae</taxon>
        <taxon>Pleosporales</taxon>
        <taxon>Pleosporineae</taxon>
        <taxon>Phaeosphaeriaceae</taxon>
        <taxon>Setomelanomma</taxon>
    </lineage>
</organism>
<sequence length="208" mass="23249">MDSSSGHILKPTFDSLGMSTKPKSQGGPNECFQIEHYDSPAVILDDDGTRPDKTHQYYKAPCGAEFRMTGAEHTVGVNVVSGVVFAMSIKSPAKAARILWRRAAKTEQLPHIHSVSNIAWAYWNRNNPDVKNIKYFFVTMIINTETNRHVKRALQSLQPAKDDFEIWPGTEFDMNTDVGKALLGSLVGRWAGYFLVQHKRQLGGITDV</sequence>
<gene>
    <name evidence="2" type="ORF">EK21DRAFT_115594</name>
</gene>
<feature type="compositionally biased region" description="Polar residues" evidence="1">
    <location>
        <begin position="17"/>
        <end position="27"/>
    </location>
</feature>
<comment type="caution">
    <text evidence="2">The sequence shown here is derived from an EMBL/GenBank/DDBJ whole genome shotgun (WGS) entry which is preliminary data.</text>
</comment>
<accession>A0A9P4H4R3</accession>
<dbReference type="AlphaFoldDB" id="A0A9P4H4R3"/>
<name>A0A9P4H4R3_9PLEO</name>